<dbReference type="Proteomes" id="UP000321424">
    <property type="component" value="Unassembled WGS sequence"/>
</dbReference>
<dbReference type="AlphaFoldDB" id="A0A511MPC1"/>
<evidence type="ECO:0000259" key="1">
    <source>
        <dbReference type="Pfam" id="PF01551"/>
    </source>
</evidence>
<dbReference type="SUPFAM" id="SSF51261">
    <property type="entry name" value="Duplicated hybrid motif"/>
    <property type="match status" value="1"/>
</dbReference>
<accession>A0A511MPC1</accession>
<name>A0A511MPC1_9NOCA</name>
<dbReference type="PANTHER" id="PTHR21666:SF270">
    <property type="entry name" value="MUREIN HYDROLASE ACTIVATOR ENVC"/>
    <property type="match status" value="1"/>
</dbReference>
<gene>
    <name evidence="2" type="ORF">NN4_69840</name>
</gene>
<evidence type="ECO:0000313" key="2">
    <source>
        <dbReference type="EMBL" id="GEM42465.1"/>
    </source>
</evidence>
<dbReference type="Pfam" id="PF01551">
    <property type="entry name" value="Peptidase_M23"/>
    <property type="match status" value="1"/>
</dbReference>
<protein>
    <recommendedName>
        <fullName evidence="1">M23ase beta-sheet core domain-containing protein</fullName>
    </recommendedName>
</protein>
<evidence type="ECO:0000313" key="3">
    <source>
        <dbReference type="Proteomes" id="UP000321424"/>
    </source>
</evidence>
<dbReference type="RefSeq" id="WP_246181237.1">
    <property type="nucleotide sequence ID" value="NZ_BJXA01000070.1"/>
</dbReference>
<dbReference type="InterPro" id="IPR016047">
    <property type="entry name" value="M23ase_b-sheet_dom"/>
</dbReference>
<dbReference type="GO" id="GO:0004222">
    <property type="term" value="F:metalloendopeptidase activity"/>
    <property type="evidence" value="ECO:0007669"/>
    <property type="project" value="TreeGrafter"/>
</dbReference>
<dbReference type="InterPro" id="IPR050570">
    <property type="entry name" value="Cell_wall_metabolism_enzyme"/>
</dbReference>
<comment type="caution">
    <text evidence="2">The sequence shown here is derived from an EMBL/GenBank/DDBJ whole genome shotgun (WGS) entry which is preliminary data.</text>
</comment>
<sequence>MTRYWPMTRAALTIGSPFGPREGGFHAGQDFPAPDGTPIYACAGGTVLFLGAAGGYGEWIVIDHPSADGGGVSEYGHMWDAGATGLSVGDRVEAGQLIAYVGNNGGSTGPHLHLSVMPHGYDPGAKIDPLGWLRGAAYPADFLWGLGEVEQRELLDRTREVWTQLCGPEGRGWAQLGQNAQGENRTVVDALAEVRHAVQAG</sequence>
<dbReference type="PANTHER" id="PTHR21666">
    <property type="entry name" value="PEPTIDASE-RELATED"/>
    <property type="match status" value="1"/>
</dbReference>
<dbReference type="EMBL" id="BJXA01000070">
    <property type="protein sequence ID" value="GEM42465.1"/>
    <property type="molecule type" value="Genomic_DNA"/>
</dbReference>
<keyword evidence="3" id="KW-1185">Reference proteome</keyword>
<reference evidence="2 3" key="1">
    <citation type="submission" date="2019-07" db="EMBL/GenBank/DDBJ databases">
        <title>Whole genome shotgun sequence of Nocardia ninae NBRC 108245.</title>
        <authorList>
            <person name="Hosoyama A."/>
            <person name="Uohara A."/>
            <person name="Ohji S."/>
            <person name="Ichikawa N."/>
        </authorList>
    </citation>
    <scope>NUCLEOTIDE SEQUENCE [LARGE SCALE GENOMIC DNA]</scope>
    <source>
        <strain evidence="2 3">NBRC 108245</strain>
    </source>
</reference>
<dbReference type="Gene3D" id="2.70.70.10">
    <property type="entry name" value="Glucose Permease (Domain IIA)"/>
    <property type="match status" value="1"/>
</dbReference>
<dbReference type="CDD" id="cd12797">
    <property type="entry name" value="M23_peptidase"/>
    <property type="match status" value="1"/>
</dbReference>
<proteinExistence type="predicted"/>
<organism evidence="2 3">
    <name type="scientific">Nocardia ninae NBRC 108245</name>
    <dbReference type="NCBI Taxonomy" id="1210091"/>
    <lineage>
        <taxon>Bacteria</taxon>
        <taxon>Bacillati</taxon>
        <taxon>Actinomycetota</taxon>
        <taxon>Actinomycetes</taxon>
        <taxon>Mycobacteriales</taxon>
        <taxon>Nocardiaceae</taxon>
        <taxon>Nocardia</taxon>
    </lineage>
</organism>
<dbReference type="InterPro" id="IPR011055">
    <property type="entry name" value="Dup_hybrid_motif"/>
</dbReference>
<feature type="domain" description="M23ase beta-sheet core" evidence="1">
    <location>
        <begin position="25"/>
        <end position="120"/>
    </location>
</feature>